<feature type="region of interest" description="Disordered" evidence="3">
    <location>
        <begin position="63"/>
        <end position="118"/>
    </location>
</feature>
<proteinExistence type="inferred from homology"/>
<dbReference type="HAMAP" id="MF_01074">
    <property type="entry name" value="LarC"/>
    <property type="match status" value="1"/>
</dbReference>
<dbReference type="PANTHER" id="PTHR36566">
    <property type="entry name" value="NICKEL INSERTION PROTEIN-RELATED"/>
    <property type="match status" value="1"/>
</dbReference>
<comment type="similarity">
    <text evidence="2">Belongs to the LarC family.</text>
</comment>
<evidence type="ECO:0000313" key="4">
    <source>
        <dbReference type="EMBL" id="QZP38789.1"/>
    </source>
</evidence>
<dbReference type="Pfam" id="PF01969">
    <property type="entry name" value="Ni_insertion"/>
    <property type="match status" value="1"/>
</dbReference>
<dbReference type="Gene3D" id="3.10.20.300">
    <property type="entry name" value="mk0293 like domain"/>
    <property type="match status" value="1"/>
</dbReference>
<dbReference type="GeneID" id="67177783"/>
<sequence>MRTIAFDGRMGAAGDMILGALVAAGAEPDVLAPVGDALPVRYEFEPTERNGIASTRARVRHLGADDDPAHGDEPVHDHTHGDDSDHSHDHSHDHDHNHDHSHDHSHDHDHDHNAEGQGPQRTYAEVVEVVEGMDLQASVRADALATFEILGEAESSVHGTDLEGTHFHEVGADDAIADVVGACLLFDDLDPDRVVTTPLATGDGEVDFSHGVYPVPVPAVVEIAERADWSLRGGPVDAELLTPTGAAILAQYAEGVERLPSLRVEESGYGAGGWTFPDRPNVLRAVVGEAERSGLVRDDVAVLETNLDDAAPEVLGGLQDTLADAGARDVSILPATMKKSRPGHLVKVICRPEDADRVARRLAEETGTLGVREGGASHRWIAERRFETVELALAEDGAPHEIPVKVASDADGDVYDVSAEYDDAAAAAREAGVPVREVLRRAEALARERLADPTADDR</sequence>
<protein>
    <recommendedName>
        <fullName evidence="2">Putative nickel insertion protein</fullName>
    </recommendedName>
</protein>
<evidence type="ECO:0000256" key="3">
    <source>
        <dbReference type="SAM" id="MobiDB-lite"/>
    </source>
</evidence>
<name>A0A8T8WG00_9EURY</name>
<evidence type="ECO:0000256" key="2">
    <source>
        <dbReference type="HAMAP-Rule" id="MF_01074"/>
    </source>
</evidence>
<keyword evidence="2" id="KW-0456">Lyase</keyword>
<evidence type="ECO:0000256" key="1">
    <source>
        <dbReference type="ARBA" id="ARBA00022596"/>
    </source>
</evidence>
<evidence type="ECO:0000313" key="5">
    <source>
        <dbReference type="Proteomes" id="UP000826254"/>
    </source>
</evidence>
<keyword evidence="5" id="KW-1185">Reference proteome</keyword>
<feature type="compositionally biased region" description="Basic and acidic residues" evidence="3">
    <location>
        <begin position="63"/>
        <end position="114"/>
    </location>
</feature>
<dbReference type="GO" id="GO:0016829">
    <property type="term" value="F:lyase activity"/>
    <property type="evidence" value="ECO:0007669"/>
    <property type="project" value="UniProtKB-UniRule"/>
</dbReference>
<keyword evidence="1 2" id="KW-0533">Nickel</keyword>
<dbReference type="PANTHER" id="PTHR36566:SF1">
    <property type="entry name" value="PYRIDINIUM-3,5-BISTHIOCARBOXYLIC ACID MONONUCLEOTIDE NICKEL INSERTION PROTEIN"/>
    <property type="match status" value="1"/>
</dbReference>
<organism evidence="4 5">
    <name type="scientific">Halobaculum magnesiiphilum</name>
    <dbReference type="NCBI Taxonomy" id="1017351"/>
    <lineage>
        <taxon>Archaea</taxon>
        <taxon>Methanobacteriati</taxon>
        <taxon>Methanobacteriota</taxon>
        <taxon>Stenosarchaea group</taxon>
        <taxon>Halobacteria</taxon>
        <taxon>Halobacteriales</taxon>
        <taxon>Haloferacaceae</taxon>
        <taxon>Halobaculum</taxon>
    </lineage>
</organism>
<gene>
    <name evidence="4" type="primary">larC</name>
    <name evidence="4" type="ORF">K6T50_06535</name>
</gene>
<dbReference type="Proteomes" id="UP000826254">
    <property type="component" value="Chromosome"/>
</dbReference>
<accession>A0A8T8WG00</accession>
<dbReference type="InterPro" id="IPR002822">
    <property type="entry name" value="Ni_insertion"/>
</dbReference>
<dbReference type="GO" id="GO:0016151">
    <property type="term" value="F:nickel cation binding"/>
    <property type="evidence" value="ECO:0007669"/>
    <property type="project" value="UniProtKB-UniRule"/>
</dbReference>
<dbReference type="NCBIfam" id="TIGR00299">
    <property type="entry name" value="nickel pincer cofactor biosynthesis protein LarC"/>
    <property type="match status" value="1"/>
</dbReference>
<dbReference type="KEGG" id="hmp:K6T50_06535"/>
<reference evidence="4 5" key="1">
    <citation type="journal article" date="2021" name="Int. J. Syst. Evol. Microbiol.">
        <title>Halobaculum halophilum sp. nov. and Halobaculum salinum sp. nov., isolated from salt lake and saline soil.</title>
        <authorList>
            <person name="Cui H.L."/>
            <person name="Shi X.W."/>
            <person name="Yin X.M."/>
            <person name="Yang X.Y."/>
            <person name="Hou J."/>
            <person name="Zhu L."/>
        </authorList>
    </citation>
    <scope>NUCLEOTIDE SEQUENCE [LARGE SCALE GENOMIC DNA]</scope>
    <source>
        <strain evidence="4 5">NBRC 109044</strain>
    </source>
</reference>
<dbReference type="Gene3D" id="3.30.70.1380">
    <property type="entry name" value="Transcriptional regulatory protein pf0864 domain like"/>
    <property type="match status" value="1"/>
</dbReference>
<dbReference type="EMBL" id="CP081958">
    <property type="protein sequence ID" value="QZP38789.1"/>
    <property type="molecule type" value="Genomic_DNA"/>
</dbReference>
<dbReference type="RefSeq" id="WP_222608588.1">
    <property type="nucleotide sequence ID" value="NZ_CP081958.1"/>
</dbReference>
<dbReference type="AlphaFoldDB" id="A0A8T8WG00"/>